<proteinExistence type="predicted"/>
<accession>A0A2Z6PFG8</accession>
<keyword evidence="2" id="KW-1185">Reference proteome</keyword>
<evidence type="ECO:0000313" key="1">
    <source>
        <dbReference type="EMBL" id="GAU43859.1"/>
    </source>
</evidence>
<name>A0A2Z6PFG8_TRISU</name>
<protein>
    <submittedName>
        <fullName evidence="1">Uncharacterized protein</fullName>
    </submittedName>
</protein>
<dbReference type="Proteomes" id="UP000242715">
    <property type="component" value="Unassembled WGS sequence"/>
</dbReference>
<sequence>MLCDDINDISAAVTHRANKSLHQWRDANQKSDTDRTLAQQLRFGGSSVQPARLSVILTQLLAKKVLGMYVPSRYI</sequence>
<reference evidence="2" key="1">
    <citation type="journal article" date="2017" name="Front. Plant Sci.">
        <title>Climate Clever Clovers: New Paradigm to Reduce the Environmental Footprint of Ruminants by Breeding Low Methanogenic Forages Utilizing Haplotype Variation.</title>
        <authorList>
            <person name="Kaur P."/>
            <person name="Appels R."/>
            <person name="Bayer P.E."/>
            <person name="Keeble-Gagnere G."/>
            <person name="Wang J."/>
            <person name="Hirakawa H."/>
            <person name="Shirasawa K."/>
            <person name="Vercoe P."/>
            <person name="Stefanova K."/>
            <person name="Durmic Z."/>
            <person name="Nichols P."/>
            <person name="Revell C."/>
            <person name="Isobe S.N."/>
            <person name="Edwards D."/>
            <person name="Erskine W."/>
        </authorList>
    </citation>
    <scope>NUCLEOTIDE SEQUENCE [LARGE SCALE GENOMIC DNA]</scope>
    <source>
        <strain evidence="2">cv. Daliak</strain>
    </source>
</reference>
<dbReference type="EMBL" id="DF973998">
    <property type="protein sequence ID" value="GAU43859.1"/>
    <property type="molecule type" value="Genomic_DNA"/>
</dbReference>
<dbReference type="AlphaFoldDB" id="A0A2Z6PFG8"/>
<organism evidence="1 2">
    <name type="scientific">Trifolium subterraneum</name>
    <name type="common">Subterranean clover</name>
    <dbReference type="NCBI Taxonomy" id="3900"/>
    <lineage>
        <taxon>Eukaryota</taxon>
        <taxon>Viridiplantae</taxon>
        <taxon>Streptophyta</taxon>
        <taxon>Embryophyta</taxon>
        <taxon>Tracheophyta</taxon>
        <taxon>Spermatophyta</taxon>
        <taxon>Magnoliopsida</taxon>
        <taxon>eudicotyledons</taxon>
        <taxon>Gunneridae</taxon>
        <taxon>Pentapetalae</taxon>
        <taxon>rosids</taxon>
        <taxon>fabids</taxon>
        <taxon>Fabales</taxon>
        <taxon>Fabaceae</taxon>
        <taxon>Papilionoideae</taxon>
        <taxon>50 kb inversion clade</taxon>
        <taxon>NPAAA clade</taxon>
        <taxon>Hologalegina</taxon>
        <taxon>IRL clade</taxon>
        <taxon>Trifolieae</taxon>
        <taxon>Trifolium</taxon>
    </lineage>
</organism>
<evidence type="ECO:0000313" key="2">
    <source>
        <dbReference type="Proteomes" id="UP000242715"/>
    </source>
</evidence>
<gene>
    <name evidence="1" type="ORF">TSUD_174770</name>
</gene>